<evidence type="ECO:0000259" key="3">
    <source>
        <dbReference type="PROSITE" id="PS51192"/>
    </source>
</evidence>
<dbReference type="InterPro" id="IPR027417">
    <property type="entry name" value="P-loop_NTPase"/>
</dbReference>
<name>D9Q2C7_ACIS3</name>
<gene>
    <name evidence="5" type="ordered locus">ASAC_1060</name>
</gene>
<keyword evidence="1" id="KW-0547">Nucleotide-binding</keyword>
<proteinExistence type="predicted"/>
<dbReference type="InterPro" id="IPR014001">
    <property type="entry name" value="Helicase_ATP-bd"/>
</dbReference>
<dbReference type="GO" id="GO:0005524">
    <property type="term" value="F:ATP binding"/>
    <property type="evidence" value="ECO:0007669"/>
    <property type="project" value="UniProtKB-KW"/>
</dbReference>
<organism evidence="5 6">
    <name type="scientific">Acidilobus saccharovorans (strain DSM 16705 / JCM 18335 / VKM B-2471 / 345-15)</name>
    <dbReference type="NCBI Taxonomy" id="666510"/>
    <lineage>
        <taxon>Archaea</taxon>
        <taxon>Thermoproteota</taxon>
        <taxon>Thermoprotei</taxon>
        <taxon>Acidilobales</taxon>
        <taxon>Acidilobaceae</taxon>
        <taxon>Acidilobus</taxon>
    </lineage>
</organism>
<dbReference type="InterPro" id="IPR011545">
    <property type="entry name" value="DEAD/DEAH_box_helicase_dom"/>
</dbReference>
<evidence type="ECO:0000256" key="2">
    <source>
        <dbReference type="ARBA" id="ARBA00022840"/>
    </source>
</evidence>
<protein>
    <submittedName>
        <fullName evidence="5">ATP-dependent helicase</fullName>
    </submittedName>
</protein>
<evidence type="ECO:0000256" key="1">
    <source>
        <dbReference type="ARBA" id="ARBA00022741"/>
    </source>
</evidence>
<dbReference type="eggNOG" id="arCOG00555">
    <property type="taxonomic scope" value="Archaea"/>
</dbReference>
<evidence type="ECO:0000313" key="6">
    <source>
        <dbReference type="Proteomes" id="UP000000346"/>
    </source>
</evidence>
<evidence type="ECO:0000259" key="4">
    <source>
        <dbReference type="PROSITE" id="PS51194"/>
    </source>
</evidence>
<feature type="domain" description="Helicase C-terminal" evidence="4">
    <location>
        <begin position="271"/>
        <end position="419"/>
    </location>
</feature>
<dbReference type="SUPFAM" id="SSF52540">
    <property type="entry name" value="P-loop containing nucleoside triphosphate hydrolases"/>
    <property type="match status" value="1"/>
</dbReference>
<dbReference type="Proteomes" id="UP000000346">
    <property type="component" value="Chromosome"/>
</dbReference>
<dbReference type="Pfam" id="PF09369">
    <property type="entry name" value="MZB"/>
    <property type="match status" value="1"/>
</dbReference>
<dbReference type="Gene3D" id="3.40.50.300">
    <property type="entry name" value="P-loop containing nucleotide triphosphate hydrolases"/>
    <property type="match status" value="2"/>
</dbReference>
<keyword evidence="6" id="KW-1185">Reference proteome</keyword>
<dbReference type="OrthoDB" id="36796at2157"/>
<dbReference type="SMART" id="SM00490">
    <property type="entry name" value="HELICc"/>
    <property type="match status" value="1"/>
</dbReference>
<evidence type="ECO:0000313" key="5">
    <source>
        <dbReference type="EMBL" id="ADL19465.1"/>
    </source>
</evidence>
<accession>D9Q2C7</accession>
<dbReference type="FunCoup" id="D9Q2C7">
    <property type="interactions" value="34"/>
</dbReference>
<dbReference type="GO" id="GO:0036297">
    <property type="term" value="P:interstrand cross-link repair"/>
    <property type="evidence" value="ECO:0007669"/>
    <property type="project" value="TreeGrafter"/>
</dbReference>
<dbReference type="GO" id="GO:0003676">
    <property type="term" value="F:nucleic acid binding"/>
    <property type="evidence" value="ECO:0007669"/>
    <property type="project" value="InterPro"/>
</dbReference>
<dbReference type="InParanoid" id="D9Q2C7"/>
<dbReference type="PROSITE" id="PS51194">
    <property type="entry name" value="HELICASE_CTER"/>
    <property type="match status" value="1"/>
</dbReference>
<dbReference type="RefSeq" id="WP_013266977.1">
    <property type="nucleotide sequence ID" value="NC_014374.1"/>
</dbReference>
<dbReference type="InterPro" id="IPR001650">
    <property type="entry name" value="Helicase_C-like"/>
</dbReference>
<dbReference type="GO" id="GO:0043138">
    <property type="term" value="F:3'-5' DNA helicase activity"/>
    <property type="evidence" value="ECO:0007669"/>
    <property type="project" value="TreeGrafter"/>
</dbReference>
<dbReference type="STRING" id="666510.ASAC_1060"/>
<keyword evidence="5" id="KW-0347">Helicase</keyword>
<keyword evidence="5" id="KW-0378">Hydrolase</keyword>
<dbReference type="GeneID" id="9499306"/>
<feature type="domain" description="Helicase ATP-binding" evidence="3">
    <location>
        <begin position="68"/>
        <end position="242"/>
    </location>
</feature>
<dbReference type="Pfam" id="PF00271">
    <property type="entry name" value="Helicase_C"/>
    <property type="match status" value="1"/>
</dbReference>
<dbReference type="Pfam" id="PF00270">
    <property type="entry name" value="DEAD"/>
    <property type="match status" value="1"/>
</dbReference>
<reference evidence="5 6" key="1">
    <citation type="journal article" date="2010" name="Appl. Environ. Microbiol.">
        <title>The genome sequence of the crenarchaeon Acidilobus saccharovorans supports a new order, Acidilobales, and suggests an important ecological role in terrestrial acidic hot springs.</title>
        <authorList>
            <person name="Mardanov A.V."/>
            <person name="Svetlitchnyi V.A."/>
            <person name="Beletsky A.V."/>
            <person name="Prokofeva M.I."/>
            <person name="Bonch-Osmolovskaya E.A."/>
            <person name="Ravin N.V."/>
            <person name="Skryabin K.G."/>
        </authorList>
    </citation>
    <scope>NUCLEOTIDE SEQUENCE [LARGE SCALE GENOMIC DNA]</scope>
    <source>
        <strain evidence="6">DSM 16705 / JCM 18335 / VKM B-2471 / 345-15</strain>
    </source>
</reference>
<dbReference type="PANTHER" id="PTHR47957:SF3">
    <property type="entry name" value="ATP-DEPENDENT HELICASE HRQ1"/>
    <property type="match status" value="1"/>
</dbReference>
<dbReference type="EMBL" id="CP001742">
    <property type="protein sequence ID" value="ADL19465.1"/>
    <property type="molecule type" value="Genomic_DNA"/>
</dbReference>
<dbReference type="HOGENOM" id="CLU_000809_3_2_2"/>
<sequence>MESVERLEELLSKAVRGNNGKVIYLYHETEGEPEPGPSVADLGLPEELVRSLEVRGIARLYRFQWDAISRIRQGKDTIIVAGTGTGKTEAFMIPLIERALKSRGERFLLVYPTKALARDQARRLSSLLSGVGLRYAVLDGDTPSAERRAIYEDPPSFIITNPDMIHIGLAESKDFRELVSGISAAVFDEMHVYQGVLGSHVKWVIYRLSQAAGALQLVGAGATIGNPGDLGTKLFSRQDVEVVEGPRRRRGEAVHAFVDYGRLSRWSFAAYLIASLASEGLKVLGFTDSQQMAELVARIIKRNYNVSAEVHRAGLPAEHRRKVEREFAEGSLNAVVATSTLELGIDIGDLDAVVMASLPKSYSSYVQRAGRAGRRGRPGLVATLMGDDPIEAYYASRPQEFFSREPDPGYIEPGNTEVTKLHLVALAMQKGVLRRSSLPGELQVPITWAADKGLLSLKGDIIMPQWRSAREFLASHGLRSTGPMVKIVLNNKVVGEREMPMALYDLHPGALYYHAGQPLLSSRLDLSSMKAYTVKLSENVNFYTKPLYSIDILEVRAESSTNYGPVAAAYGDVHVQVSVTGYVIKDELSGATLNEVEYESPITWDYWTKGVALRYPLLDFDTLESSLSAYHALEHVLIAASRPVVGASDTDLSGVSYPTGHIVIYDSHVGGNGASRLVYERLLKIQEIAKSIVSSCTCEDGCPRCVYSPYCGNNNRYLSRHGALKVLNSLTLAEKGKLEVDEILRWRKLKAA</sequence>
<dbReference type="PANTHER" id="PTHR47957">
    <property type="entry name" value="ATP-DEPENDENT HELICASE HRQ1"/>
    <property type="match status" value="1"/>
</dbReference>
<dbReference type="AlphaFoldDB" id="D9Q2C7"/>
<dbReference type="PROSITE" id="PS51192">
    <property type="entry name" value="HELICASE_ATP_BIND_1"/>
    <property type="match status" value="1"/>
</dbReference>
<dbReference type="InterPro" id="IPR018973">
    <property type="entry name" value="MZB"/>
</dbReference>
<keyword evidence="2" id="KW-0067">ATP-binding</keyword>
<dbReference type="GO" id="GO:0006289">
    <property type="term" value="P:nucleotide-excision repair"/>
    <property type="evidence" value="ECO:0007669"/>
    <property type="project" value="TreeGrafter"/>
</dbReference>
<dbReference type="SMART" id="SM00487">
    <property type="entry name" value="DEXDc"/>
    <property type="match status" value="1"/>
</dbReference>
<dbReference type="KEGG" id="asc:ASAC_1060"/>